<dbReference type="AlphaFoldDB" id="A0A7S7LU39"/>
<dbReference type="GO" id="GO:0044874">
    <property type="term" value="P:lipoprotein localization to outer membrane"/>
    <property type="evidence" value="ECO:0007669"/>
    <property type="project" value="TreeGrafter"/>
</dbReference>
<keyword evidence="3" id="KW-1003">Cell membrane</keyword>
<comment type="subcellular location">
    <subcellularLocation>
        <location evidence="1">Cell membrane</location>
        <topology evidence="1">Multi-pass membrane protein</topology>
    </subcellularLocation>
</comment>
<dbReference type="Pfam" id="PF02687">
    <property type="entry name" value="FtsX"/>
    <property type="match status" value="1"/>
</dbReference>
<accession>A0A7S7LU39</accession>
<sequence>MYKLILKMAWKNSFLRPARTLLVIIMIAISMSMMLGIQGLYDGMVVSMIDKNKRSESGDVSIYAKDYRIEKDIKYRVENADKIKEDIQKIDGVEAVVLRLRADGLLSTARKSSFASVIGIDLEEEEKFGAFSEFLKEGNINLQKRGAVIGIELAKILKVSIGSKVIFSTQDSSGEINYIALYVRAIVQTTNISIDSSGIFIDIKQLYKFLGTTSKEATQISVKSKNKKLYGTLKEKYSHLDVKSFLELQPMIKQMEDMMVIFNSITFSIVMSVVFIGIFGVMYVSVLDRIREFGIMMGIGMHYKYIRLQIFLEAIVVGLLGYLGGAFLGAILLIYLRDYGLDLSSFSDALEMWGYEAVILGTIKLSYFTTTFGAIIAASLLSVLIPLRKIKKLNPIEVIKAQI</sequence>
<dbReference type="Proteomes" id="UP000593994">
    <property type="component" value="Chromosome"/>
</dbReference>
<keyword evidence="6 7" id="KW-0472">Membrane</keyword>
<keyword evidence="4 7" id="KW-0812">Transmembrane</keyword>
<keyword evidence="11" id="KW-1185">Reference proteome</keyword>
<feature type="transmembrane region" description="Helical" evidence="7">
    <location>
        <begin position="365"/>
        <end position="387"/>
    </location>
</feature>
<evidence type="ECO:0000256" key="2">
    <source>
        <dbReference type="ARBA" id="ARBA00005236"/>
    </source>
</evidence>
<feature type="transmembrane region" description="Helical" evidence="7">
    <location>
        <begin position="260"/>
        <end position="287"/>
    </location>
</feature>
<feature type="domain" description="MacB-like periplasmic core" evidence="9">
    <location>
        <begin position="20"/>
        <end position="228"/>
    </location>
</feature>
<organism evidence="10 11">
    <name type="scientific">Candidatus Sulfurimonas baltica</name>
    <dbReference type="NCBI Taxonomy" id="2740404"/>
    <lineage>
        <taxon>Bacteria</taxon>
        <taxon>Pseudomonadati</taxon>
        <taxon>Campylobacterota</taxon>
        <taxon>Epsilonproteobacteria</taxon>
        <taxon>Campylobacterales</taxon>
        <taxon>Sulfurimonadaceae</taxon>
        <taxon>Sulfurimonas</taxon>
    </lineage>
</organism>
<dbReference type="PANTHER" id="PTHR30489:SF0">
    <property type="entry name" value="LIPOPROTEIN-RELEASING SYSTEM TRANSMEMBRANE PROTEIN LOLE"/>
    <property type="match status" value="1"/>
</dbReference>
<dbReference type="KEGG" id="sbal:HUE88_09660"/>
<dbReference type="EMBL" id="CP054492">
    <property type="protein sequence ID" value="QOY51385.1"/>
    <property type="molecule type" value="Genomic_DNA"/>
</dbReference>
<evidence type="ECO:0000259" key="9">
    <source>
        <dbReference type="Pfam" id="PF12704"/>
    </source>
</evidence>
<dbReference type="InterPro" id="IPR003838">
    <property type="entry name" value="ABC3_permease_C"/>
</dbReference>
<evidence type="ECO:0000256" key="5">
    <source>
        <dbReference type="ARBA" id="ARBA00022989"/>
    </source>
</evidence>
<dbReference type="PANTHER" id="PTHR30489">
    <property type="entry name" value="LIPOPROTEIN-RELEASING SYSTEM TRANSMEMBRANE PROTEIN LOLE"/>
    <property type="match status" value="1"/>
</dbReference>
<name>A0A7S7LU39_9BACT</name>
<proteinExistence type="inferred from homology"/>
<protein>
    <submittedName>
        <fullName evidence="10">ABC transporter permease</fullName>
    </submittedName>
</protein>
<evidence type="ECO:0000313" key="10">
    <source>
        <dbReference type="EMBL" id="QOY51385.1"/>
    </source>
</evidence>
<evidence type="ECO:0000259" key="8">
    <source>
        <dbReference type="Pfam" id="PF02687"/>
    </source>
</evidence>
<feature type="domain" description="ABC3 transporter permease C-terminal" evidence="8">
    <location>
        <begin position="267"/>
        <end position="395"/>
    </location>
</feature>
<gene>
    <name evidence="10" type="ORF">HUE88_09660</name>
</gene>
<reference evidence="10 11" key="1">
    <citation type="submission" date="2020-05" db="EMBL/GenBank/DDBJ databases">
        <title>Sulfurimonas marisnigri, sp. nov., and Sulfurimonas baltica, sp. nov., manganese oxide reducing chemolithoautotrophs of the class Epsilonproteobacteria isolated from the pelagic redoxclines of the Black and Baltic Seas and emended description of the genus Sulfurimonas.</title>
        <authorList>
            <person name="Henkel J.V."/>
            <person name="Laudan C."/>
            <person name="Werner J."/>
            <person name="Neu T."/>
            <person name="Plewe S."/>
            <person name="Sproer C."/>
            <person name="Bunk B."/>
            <person name="Schulz-Vogt H.N."/>
        </authorList>
    </citation>
    <scope>NUCLEOTIDE SEQUENCE [LARGE SCALE GENOMIC DNA]</scope>
    <source>
        <strain evidence="10 11">GD2</strain>
    </source>
</reference>
<feature type="transmembrane region" description="Helical" evidence="7">
    <location>
        <begin position="21"/>
        <end position="41"/>
    </location>
</feature>
<dbReference type="RefSeq" id="WP_194368511.1">
    <property type="nucleotide sequence ID" value="NZ_CP054492.1"/>
</dbReference>
<dbReference type="Pfam" id="PF12704">
    <property type="entry name" value="MacB_PCD"/>
    <property type="match status" value="1"/>
</dbReference>
<dbReference type="InterPro" id="IPR051447">
    <property type="entry name" value="Lipoprotein-release_system"/>
</dbReference>
<dbReference type="InterPro" id="IPR025857">
    <property type="entry name" value="MacB_PCD"/>
</dbReference>
<evidence type="ECO:0000256" key="3">
    <source>
        <dbReference type="ARBA" id="ARBA00022475"/>
    </source>
</evidence>
<feature type="transmembrane region" description="Helical" evidence="7">
    <location>
        <begin position="308"/>
        <end position="336"/>
    </location>
</feature>
<evidence type="ECO:0000256" key="4">
    <source>
        <dbReference type="ARBA" id="ARBA00022692"/>
    </source>
</evidence>
<evidence type="ECO:0000256" key="6">
    <source>
        <dbReference type="ARBA" id="ARBA00023136"/>
    </source>
</evidence>
<dbReference type="GO" id="GO:0098797">
    <property type="term" value="C:plasma membrane protein complex"/>
    <property type="evidence" value="ECO:0007669"/>
    <property type="project" value="TreeGrafter"/>
</dbReference>
<evidence type="ECO:0000256" key="7">
    <source>
        <dbReference type="SAM" id="Phobius"/>
    </source>
</evidence>
<evidence type="ECO:0000313" key="11">
    <source>
        <dbReference type="Proteomes" id="UP000593994"/>
    </source>
</evidence>
<comment type="similarity">
    <text evidence="2">Belongs to the ABC-4 integral membrane protein family. LolC/E subfamily.</text>
</comment>
<keyword evidence="5 7" id="KW-1133">Transmembrane helix</keyword>
<evidence type="ECO:0000256" key="1">
    <source>
        <dbReference type="ARBA" id="ARBA00004651"/>
    </source>
</evidence>